<evidence type="ECO:0000256" key="1">
    <source>
        <dbReference type="ARBA" id="ARBA00001974"/>
    </source>
</evidence>
<accession>A0ABV2J340</accession>
<dbReference type="Pfam" id="PF12806">
    <property type="entry name" value="Acyl-CoA_dh_C"/>
    <property type="match status" value="1"/>
</dbReference>
<dbReference type="PANTHER" id="PTHR42803">
    <property type="entry name" value="ACYL-COA DEHYDROGENASE"/>
    <property type="match status" value="1"/>
</dbReference>
<dbReference type="SUPFAM" id="SSF47203">
    <property type="entry name" value="Acyl-CoA dehydrogenase C-terminal domain-like"/>
    <property type="match status" value="1"/>
</dbReference>
<dbReference type="Proteomes" id="UP001549047">
    <property type="component" value="Unassembled WGS sequence"/>
</dbReference>
<dbReference type="InterPro" id="IPR036250">
    <property type="entry name" value="AcylCo_DH-like_C"/>
</dbReference>
<evidence type="ECO:0000313" key="12">
    <source>
        <dbReference type="Proteomes" id="UP001549047"/>
    </source>
</evidence>
<evidence type="ECO:0000313" key="11">
    <source>
        <dbReference type="EMBL" id="MET3615172.1"/>
    </source>
</evidence>
<dbReference type="Pfam" id="PF02770">
    <property type="entry name" value="Acyl-CoA_dh_M"/>
    <property type="match status" value="1"/>
</dbReference>
<evidence type="ECO:0000259" key="7">
    <source>
        <dbReference type="Pfam" id="PF00441"/>
    </source>
</evidence>
<dbReference type="InterPro" id="IPR006089">
    <property type="entry name" value="Acyl-CoA_DH_CS"/>
</dbReference>
<evidence type="ECO:0000259" key="9">
    <source>
        <dbReference type="Pfam" id="PF02771"/>
    </source>
</evidence>
<feature type="domain" description="Acyl-CoA dehydrogenase/oxidase N-terminal" evidence="9">
    <location>
        <begin position="38"/>
        <end position="155"/>
    </location>
</feature>
<evidence type="ECO:0000256" key="2">
    <source>
        <dbReference type="ARBA" id="ARBA00009347"/>
    </source>
</evidence>
<dbReference type="InterPro" id="IPR013786">
    <property type="entry name" value="AcylCoA_DH/ox_N"/>
</dbReference>
<dbReference type="InterPro" id="IPR037069">
    <property type="entry name" value="AcylCoA_DH/ox_N_sf"/>
</dbReference>
<dbReference type="EMBL" id="JBEPMB010000006">
    <property type="protein sequence ID" value="MET3615172.1"/>
    <property type="molecule type" value="Genomic_DNA"/>
</dbReference>
<organism evidence="11 12">
    <name type="scientific">Rhizobium aquaticum</name>
    <dbReference type="NCBI Taxonomy" id="1549636"/>
    <lineage>
        <taxon>Bacteria</taxon>
        <taxon>Pseudomonadati</taxon>
        <taxon>Pseudomonadota</taxon>
        <taxon>Alphaproteobacteria</taxon>
        <taxon>Hyphomicrobiales</taxon>
        <taxon>Rhizobiaceae</taxon>
        <taxon>Rhizobium/Agrobacterium group</taxon>
        <taxon>Rhizobium</taxon>
    </lineage>
</organism>
<feature type="domain" description="Acyl-CoA oxidase/dehydrogenase middle" evidence="8">
    <location>
        <begin position="160"/>
        <end position="268"/>
    </location>
</feature>
<keyword evidence="12" id="KW-1185">Reference proteome</keyword>
<feature type="domain" description="Acyl-CoA dehydrogenase/oxidase C-terminal" evidence="7">
    <location>
        <begin position="287"/>
        <end position="452"/>
    </location>
</feature>
<evidence type="ECO:0000256" key="5">
    <source>
        <dbReference type="ARBA" id="ARBA00023002"/>
    </source>
</evidence>
<keyword evidence="3 6" id="KW-0285">Flavoprotein</keyword>
<evidence type="ECO:0000259" key="8">
    <source>
        <dbReference type="Pfam" id="PF02770"/>
    </source>
</evidence>
<dbReference type="RefSeq" id="WP_354557658.1">
    <property type="nucleotide sequence ID" value="NZ_JBEPMB010000006.1"/>
</dbReference>
<dbReference type="InterPro" id="IPR006091">
    <property type="entry name" value="Acyl-CoA_Oxase/DH_mid-dom"/>
</dbReference>
<evidence type="ECO:0000256" key="3">
    <source>
        <dbReference type="ARBA" id="ARBA00022630"/>
    </source>
</evidence>
<dbReference type="PANTHER" id="PTHR42803:SF1">
    <property type="entry name" value="BROAD-SPECIFICITY LINEAR ACYL-COA DEHYDROGENASE FADE5"/>
    <property type="match status" value="1"/>
</dbReference>
<keyword evidence="4 6" id="KW-0274">FAD</keyword>
<dbReference type="SUPFAM" id="SSF56645">
    <property type="entry name" value="Acyl-CoA dehydrogenase NM domain-like"/>
    <property type="match status" value="1"/>
</dbReference>
<comment type="cofactor">
    <cofactor evidence="1 6">
        <name>FAD</name>
        <dbReference type="ChEBI" id="CHEBI:57692"/>
    </cofactor>
</comment>
<protein>
    <submittedName>
        <fullName evidence="11">Alkylation response protein AidB-like acyl-CoA dehydrogenase</fullName>
    </submittedName>
</protein>
<gene>
    <name evidence="11" type="ORF">ABID16_003515</name>
</gene>
<feature type="domain" description="Acetyl-CoA dehydrogenase-like C-terminal" evidence="10">
    <location>
        <begin position="470"/>
        <end position="588"/>
    </location>
</feature>
<dbReference type="InterPro" id="IPR025878">
    <property type="entry name" value="Acyl-CoA_dh-like_C_dom"/>
</dbReference>
<comment type="similarity">
    <text evidence="2 6">Belongs to the acyl-CoA dehydrogenase family.</text>
</comment>
<name>A0ABV2J340_9HYPH</name>
<dbReference type="PROSITE" id="PS00073">
    <property type="entry name" value="ACYL_COA_DH_2"/>
    <property type="match status" value="1"/>
</dbReference>
<evidence type="ECO:0000256" key="6">
    <source>
        <dbReference type="RuleBase" id="RU362125"/>
    </source>
</evidence>
<dbReference type="Gene3D" id="1.20.140.10">
    <property type="entry name" value="Butyryl-CoA Dehydrogenase, subunit A, domain 3"/>
    <property type="match status" value="1"/>
</dbReference>
<dbReference type="InterPro" id="IPR052166">
    <property type="entry name" value="Diverse_Acyl-CoA_DH"/>
</dbReference>
<reference evidence="11 12" key="1">
    <citation type="submission" date="2024-06" db="EMBL/GenBank/DDBJ databases">
        <title>Genomic Encyclopedia of Type Strains, Phase IV (KMG-IV): sequencing the most valuable type-strain genomes for metagenomic binning, comparative biology and taxonomic classification.</title>
        <authorList>
            <person name="Goeker M."/>
        </authorList>
    </citation>
    <scope>NUCLEOTIDE SEQUENCE [LARGE SCALE GENOMIC DNA]</scope>
    <source>
        <strain evidence="11 12">DSM 29780</strain>
    </source>
</reference>
<evidence type="ECO:0000256" key="4">
    <source>
        <dbReference type="ARBA" id="ARBA00022827"/>
    </source>
</evidence>
<dbReference type="InterPro" id="IPR046373">
    <property type="entry name" value="Acyl-CoA_Oxase/DH_mid-dom_sf"/>
</dbReference>
<dbReference type="InterPro" id="IPR009100">
    <property type="entry name" value="AcylCoA_DH/oxidase_NM_dom_sf"/>
</dbReference>
<evidence type="ECO:0000259" key="10">
    <source>
        <dbReference type="Pfam" id="PF12806"/>
    </source>
</evidence>
<proteinExistence type="inferred from homology"/>
<dbReference type="Pfam" id="PF00441">
    <property type="entry name" value="Acyl-CoA_dh_1"/>
    <property type="match status" value="1"/>
</dbReference>
<dbReference type="InterPro" id="IPR009075">
    <property type="entry name" value="AcylCo_DH/oxidase_C"/>
</dbReference>
<sequence length="595" mass="63668">MYKAPVEEIAFTLKHVAGLGEAMEQGLLGDLSEDLLDAILTEAGRFAEEEIAPLADIGDKQGARHVDGGVKTPDGWAELYRRWAEGGWNALACPEEFGGQHLPQSLHMATFEMWNACSLGFALGPMLTIGAIEALNAHASDALKEKYLPKMVSGEWMGSMNLTEPGSGTDLGGMKTRAERRPDGTYRIFGQKIFITYGEHDFTDNIIHLVLARLPDAPKGSKGISLFLVPKFFVNEDGSLGSRNDLHCHSIEHKLGIHGSPTCTMIFGDGKFGSEAGAVGWLVGEENHGLAAMFTMMNNERLGVGMQGVGVSEAATQKATAYARERLQGRAPGWKGEGMSPIIEHPDVARTLVTMRALTQGSRAMTYACAFAIDMAMRLEDPEAKRHWQERANLLTPIAKSFPTDAGVEIASHGIQVHGGMGFVEETGAARYYRDVRITPIYEGTNGVQAGDLVGRKLPQSGGNHVRGFIAELKEIAEQVRGSNLGGFGNTADKLDASIADLEEASEWLLAALAAGKATEAASGATAYQRLWGLTLVGCYLAKGGLVDAGDGRQPGRIALCRFAAENLISETASLKDRIINGVDALAAARMLLAS</sequence>
<dbReference type="Gene3D" id="1.10.540.10">
    <property type="entry name" value="Acyl-CoA dehydrogenase/oxidase, N-terminal domain"/>
    <property type="match status" value="1"/>
</dbReference>
<dbReference type="Pfam" id="PF02771">
    <property type="entry name" value="Acyl-CoA_dh_N"/>
    <property type="match status" value="1"/>
</dbReference>
<comment type="caution">
    <text evidence="11">The sequence shown here is derived from an EMBL/GenBank/DDBJ whole genome shotgun (WGS) entry which is preliminary data.</text>
</comment>
<dbReference type="Gene3D" id="2.40.110.10">
    <property type="entry name" value="Butyryl-CoA Dehydrogenase, subunit A, domain 2"/>
    <property type="match status" value="1"/>
</dbReference>
<keyword evidence="5 6" id="KW-0560">Oxidoreductase</keyword>